<organism evidence="1 2">
    <name type="scientific">Streptomyces graminofaciens</name>
    <dbReference type="NCBI Taxonomy" id="68212"/>
    <lineage>
        <taxon>Bacteria</taxon>
        <taxon>Bacillati</taxon>
        <taxon>Actinomycetota</taxon>
        <taxon>Actinomycetes</taxon>
        <taxon>Kitasatosporales</taxon>
        <taxon>Streptomycetaceae</taxon>
        <taxon>Streptomyces</taxon>
    </lineage>
</organism>
<keyword evidence="2" id="KW-1185">Reference proteome</keyword>
<dbReference type="EMBL" id="AP018448">
    <property type="protein sequence ID" value="BBC37161.1"/>
    <property type="molecule type" value="Genomic_DNA"/>
</dbReference>
<accession>A0ABM7FJ68</accession>
<reference evidence="1 2" key="1">
    <citation type="journal article" date="2010" name="ChemBioChem">
        <title>Cloning and characterization of the biosynthetic gene cluster of 16-membered macrolide antibiotic FD-891: involvement of a dual functional cytochrome P450 monooxygenase catalyzing epoxidation and hydroxylation.</title>
        <authorList>
            <person name="Kudo F."/>
            <person name="Motegi A."/>
            <person name="Mizoue K."/>
            <person name="Eguchi T."/>
        </authorList>
    </citation>
    <scope>NUCLEOTIDE SEQUENCE [LARGE SCALE GENOMIC DNA]</scope>
    <source>
        <strain evidence="1 2">A-8890</strain>
    </source>
</reference>
<evidence type="ECO:0000313" key="1">
    <source>
        <dbReference type="EMBL" id="BBC37161.1"/>
    </source>
</evidence>
<evidence type="ECO:0000313" key="2">
    <source>
        <dbReference type="Proteomes" id="UP001321542"/>
    </source>
</evidence>
<protein>
    <submittedName>
        <fullName evidence="1">Uncharacterized protein</fullName>
    </submittedName>
</protein>
<name>A0ABM7FJ68_9ACTN</name>
<reference evidence="1 2" key="2">
    <citation type="journal article" date="2023" name="ChemBioChem">
        <title>Acyltransferase Domain Exchange between Two Independent Type I Polyketide Synthases in the Same Producer Strain of Macrolide Antibiotics.</title>
        <authorList>
            <person name="Kudo F."/>
            <person name="Kishikawa K."/>
            <person name="Tsuboi K."/>
            <person name="Kido T."/>
            <person name="Usui T."/>
            <person name="Hashimoto J."/>
            <person name="Shin-Ya K."/>
            <person name="Miyanaga A."/>
            <person name="Eguchi T."/>
        </authorList>
    </citation>
    <scope>NUCLEOTIDE SEQUENCE [LARGE SCALE GENOMIC DNA]</scope>
    <source>
        <strain evidence="1 2">A-8890</strain>
    </source>
</reference>
<gene>
    <name evidence="1" type="ORF">SGFS_084550</name>
</gene>
<sequence length="62" mass="6774">MPYAGFRPDAGPIRKIRQQTAIRVYVTGADSFRTARPAGGRAPGADRALNKRALHLPIMNRA</sequence>
<dbReference type="Proteomes" id="UP001321542">
    <property type="component" value="Chromosome"/>
</dbReference>
<proteinExistence type="predicted"/>